<feature type="compositionally biased region" description="Low complexity" evidence="1">
    <location>
        <begin position="261"/>
        <end position="271"/>
    </location>
</feature>
<gene>
    <name evidence="4" type="ORF">HRV97_06205</name>
</gene>
<protein>
    <submittedName>
        <fullName evidence="4">Helix-turn-helix domain-containing protein</fullName>
    </submittedName>
</protein>
<evidence type="ECO:0000313" key="5">
    <source>
        <dbReference type="Proteomes" id="UP000621447"/>
    </source>
</evidence>
<organism evidence="4 5">
    <name type="scientific">Sphingomonas hominis</name>
    <dbReference type="NCBI Taxonomy" id="2741495"/>
    <lineage>
        <taxon>Bacteria</taxon>
        <taxon>Pseudomonadati</taxon>
        <taxon>Pseudomonadota</taxon>
        <taxon>Alphaproteobacteria</taxon>
        <taxon>Sphingomonadales</taxon>
        <taxon>Sphingomonadaceae</taxon>
        <taxon>Sphingomonas</taxon>
    </lineage>
</organism>
<feature type="compositionally biased region" description="Low complexity" evidence="1">
    <location>
        <begin position="307"/>
        <end position="321"/>
    </location>
</feature>
<dbReference type="InterPro" id="IPR025194">
    <property type="entry name" value="RodZ-like_C"/>
</dbReference>
<dbReference type="InterPro" id="IPR010982">
    <property type="entry name" value="Lambda_DNA-bd_dom_sf"/>
</dbReference>
<dbReference type="CDD" id="cd00093">
    <property type="entry name" value="HTH_XRE"/>
    <property type="match status" value="1"/>
</dbReference>
<keyword evidence="5" id="KW-1185">Reference proteome</keyword>
<sequence length="327" mass="33552">MGDGDLGEKASAKPASVGQRLLAAREAQGLSLPEVAVRTRVTQRFLEAIETGRLQELPSSTYAVGFAKAYARAVGLDQVAIGRDIREEMNAPGAVQRPQHHVQEIADPARGPSRGLVIVALGLALAVLILALLWFTTDVFRGTSEQPSTPAGDAQVSTAVPAPTSAPTPVATTGPVVLTAADEVWLRVYDAANATLFLGTMKPGQRFEVPANANEPMINVGRPDKLQITVGGRAVPPLGDGSRPLKDIRISAAALAGRATGTAPLATPTDAVSASRTQARSTVNRRSGTLPPAFASPAGGDDEAARANRAAAGDAAAPSAASTPSVQ</sequence>
<keyword evidence="2" id="KW-0472">Membrane</keyword>
<feature type="compositionally biased region" description="Polar residues" evidence="1">
    <location>
        <begin position="272"/>
        <end position="287"/>
    </location>
</feature>
<keyword evidence="2" id="KW-0812">Transmembrane</keyword>
<dbReference type="Gene3D" id="1.10.260.40">
    <property type="entry name" value="lambda repressor-like DNA-binding domains"/>
    <property type="match status" value="1"/>
</dbReference>
<comment type="caution">
    <text evidence="4">The sequence shown here is derived from an EMBL/GenBank/DDBJ whole genome shotgun (WGS) entry which is preliminary data.</text>
</comment>
<feature type="transmembrane region" description="Helical" evidence="2">
    <location>
        <begin position="115"/>
        <end position="135"/>
    </location>
</feature>
<keyword evidence="2" id="KW-1133">Transmembrane helix</keyword>
<dbReference type="RefSeq" id="WP_174193081.1">
    <property type="nucleotide sequence ID" value="NZ_JABULH010000002.1"/>
</dbReference>
<dbReference type="PANTHER" id="PTHR34475:SF1">
    <property type="entry name" value="CYTOSKELETON PROTEIN RODZ"/>
    <property type="match status" value="1"/>
</dbReference>
<dbReference type="SMART" id="SM00530">
    <property type="entry name" value="HTH_XRE"/>
    <property type="match status" value="1"/>
</dbReference>
<feature type="compositionally biased region" description="Low complexity" evidence="1">
    <location>
        <begin position="156"/>
        <end position="172"/>
    </location>
</feature>
<accession>A0ABX2JEU7</accession>
<dbReference type="InterPro" id="IPR050400">
    <property type="entry name" value="Bact_Cytoskel_RodZ"/>
</dbReference>
<feature type="region of interest" description="Disordered" evidence="1">
    <location>
        <begin position="144"/>
        <end position="172"/>
    </location>
</feature>
<evidence type="ECO:0000256" key="2">
    <source>
        <dbReference type="SAM" id="Phobius"/>
    </source>
</evidence>
<dbReference type="Proteomes" id="UP000621447">
    <property type="component" value="Unassembled WGS sequence"/>
</dbReference>
<feature type="domain" description="HTH cro/C1-type" evidence="3">
    <location>
        <begin position="20"/>
        <end position="76"/>
    </location>
</feature>
<dbReference type="PANTHER" id="PTHR34475">
    <property type="match status" value="1"/>
</dbReference>
<name>A0ABX2JEU7_9SPHN</name>
<feature type="region of interest" description="Disordered" evidence="1">
    <location>
        <begin position="261"/>
        <end position="327"/>
    </location>
</feature>
<reference evidence="4 5" key="1">
    <citation type="submission" date="2020-06" db="EMBL/GenBank/DDBJ databases">
        <title>Sphingomonas hominis sp. nov., a member of the Sphingomonas, isolated from the hair of a 22-year-old girl.</title>
        <authorList>
            <person name="Zhang D.-F."/>
            <person name="Cui X.-W."/>
        </authorList>
    </citation>
    <scope>NUCLEOTIDE SEQUENCE [LARGE SCALE GENOMIC DNA]</scope>
    <source>
        <strain evidence="4 5">HHU CXW</strain>
    </source>
</reference>
<dbReference type="EMBL" id="JABULH010000002">
    <property type="protein sequence ID" value="NTS64747.1"/>
    <property type="molecule type" value="Genomic_DNA"/>
</dbReference>
<dbReference type="InterPro" id="IPR001387">
    <property type="entry name" value="Cro/C1-type_HTH"/>
</dbReference>
<proteinExistence type="predicted"/>
<dbReference type="Pfam" id="PF13413">
    <property type="entry name" value="HTH_25"/>
    <property type="match status" value="1"/>
</dbReference>
<dbReference type="SUPFAM" id="SSF47413">
    <property type="entry name" value="lambda repressor-like DNA-binding domains"/>
    <property type="match status" value="1"/>
</dbReference>
<dbReference type="Pfam" id="PF13464">
    <property type="entry name" value="RodZ_C"/>
    <property type="match status" value="1"/>
</dbReference>
<evidence type="ECO:0000256" key="1">
    <source>
        <dbReference type="SAM" id="MobiDB-lite"/>
    </source>
</evidence>
<evidence type="ECO:0000259" key="3">
    <source>
        <dbReference type="SMART" id="SM00530"/>
    </source>
</evidence>
<evidence type="ECO:0000313" key="4">
    <source>
        <dbReference type="EMBL" id="NTS64747.1"/>
    </source>
</evidence>